<protein>
    <submittedName>
        <fullName evidence="1">Uncharacterized protein</fullName>
    </submittedName>
</protein>
<dbReference type="VEuPathDB" id="VectorBase:ISCW013193"/>
<accession>A0A1S4LF66</accession>
<reference evidence="1" key="2">
    <citation type="submission" date="2020-05" db="UniProtKB">
        <authorList>
            <consortium name="EnsemblMetazoa"/>
        </authorList>
    </citation>
    <scope>IDENTIFICATION</scope>
    <source>
        <strain evidence="1">wikel</strain>
    </source>
</reference>
<dbReference type="AlphaFoldDB" id="A0A1S4LF66"/>
<evidence type="ECO:0000313" key="1">
    <source>
        <dbReference type="EnsemblMetazoa" id="ISCW013193-PA"/>
    </source>
</evidence>
<dbReference type="VEuPathDB" id="VectorBase:ISCI013193"/>
<name>A0A1S4LF66_IXOSC</name>
<dbReference type="EnsemblMetazoa" id="ISCW013193-RA">
    <property type="protein sequence ID" value="ISCW013193-PA"/>
    <property type="gene ID" value="ISCW013193"/>
</dbReference>
<evidence type="ECO:0000313" key="2">
    <source>
        <dbReference type="Proteomes" id="UP000001555"/>
    </source>
</evidence>
<keyword evidence="2" id="KW-1185">Reference proteome</keyword>
<reference evidence="2" key="1">
    <citation type="submission" date="2008-03" db="EMBL/GenBank/DDBJ databases">
        <title>Annotation of Ixodes scapularis.</title>
        <authorList>
            <consortium name="Ixodes scapularis Genome Project Consortium"/>
            <person name="Caler E."/>
            <person name="Hannick L.I."/>
            <person name="Bidwell S."/>
            <person name="Joardar V."/>
            <person name="Thiagarajan M."/>
            <person name="Amedeo P."/>
            <person name="Galinsky K.J."/>
            <person name="Schobel S."/>
            <person name="Inman J."/>
            <person name="Hostetler J."/>
            <person name="Miller J."/>
            <person name="Hammond M."/>
            <person name="Megy K."/>
            <person name="Lawson D."/>
            <person name="Kodira C."/>
            <person name="Sutton G."/>
            <person name="Meyer J."/>
            <person name="Hill C.A."/>
            <person name="Birren B."/>
            <person name="Nene V."/>
            <person name="Collins F."/>
            <person name="Alarcon-Chaidez F."/>
            <person name="Wikel S."/>
            <person name="Strausberg R."/>
        </authorList>
    </citation>
    <scope>NUCLEOTIDE SEQUENCE [LARGE SCALE GENOMIC DNA]</scope>
    <source>
        <strain evidence="2">Wikel</strain>
    </source>
</reference>
<proteinExistence type="predicted"/>
<sequence length="81" mass="9276">MRRLPHDGLVESGIDKILSFGMEQLQDVQEYHFAQFGKHVIPSTEGFLQGEILCAHIFGLLFYRENFSSPSRKSISFSSIR</sequence>
<dbReference type="InParanoid" id="A0A1S4LF66"/>
<organism evidence="1 2">
    <name type="scientific">Ixodes scapularis</name>
    <name type="common">Black-legged tick</name>
    <name type="synonym">Deer tick</name>
    <dbReference type="NCBI Taxonomy" id="6945"/>
    <lineage>
        <taxon>Eukaryota</taxon>
        <taxon>Metazoa</taxon>
        <taxon>Ecdysozoa</taxon>
        <taxon>Arthropoda</taxon>
        <taxon>Chelicerata</taxon>
        <taxon>Arachnida</taxon>
        <taxon>Acari</taxon>
        <taxon>Parasitiformes</taxon>
        <taxon>Ixodida</taxon>
        <taxon>Ixodoidea</taxon>
        <taxon>Ixodidae</taxon>
        <taxon>Ixodinae</taxon>
        <taxon>Ixodes</taxon>
    </lineage>
</organism>
<dbReference type="Proteomes" id="UP000001555">
    <property type="component" value="Unassembled WGS sequence"/>
</dbReference>
<dbReference type="EMBL" id="ABJB010714804">
    <property type="status" value="NOT_ANNOTATED_CDS"/>
    <property type="molecule type" value="Genomic_DNA"/>
</dbReference>